<feature type="transmembrane region" description="Helical" evidence="8">
    <location>
        <begin position="258"/>
        <end position="277"/>
    </location>
</feature>
<evidence type="ECO:0000256" key="6">
    <source>
        <dbReference type="ARBA" id="ARBA00023136"/>
    </source>
</evidence>
<gene>
    <name evidence="10" type="ORF">PEVE_00004284</name>
</gene>
<keyword evidence="6 8" id="KW-0472">Membrane</keyword>
<feature type="transmembrane region" description="Helical" evidence="8">
    <location>
        <begin position="45"/>
        <end position="70"/>
    </location>
</feature>
<evidence type="ECO:0000256" key="1">
    <source>
        <dbReference type="ARBA" id="ARBA00004141"/>
    </source>
</evidence>
<evidence type="ECO:0000313" key="11">
    <source>
        <dbReference type="Proteomes" id="UP001159427"/>
    </source>
</evidence>
<keyword evidence="4 8" id="KW-1133">Transmembrane helix</keyword>
<evidence type="ECO:0000256" key="2">
    <source>
        <dbReference type="ARBA" id="ARBA00022448"/>
    </source>
</evidence>
<feature type="domain" description="Potassium channel" evidence="9">
    <location>
        <begin position="14"/>
        <end position="64"/>
    </location>
</feature>
<feature type="non-terminal residue" evidence="10">
    <location>
        <position position="396"/>
    </location>
</feature>
<dbReference type="Pfam" id="PF07885">
    <property type="entry name" value="Ion_trans_2"/>
    <property type="match status" value="1"/>
</dbReference>
<keyword evidence="7" id="KW-0407">Ion channel</keyword>
<dbReference type="SUPFAM" id="SSF81324">
    <property type="entry name" value="Voltage-gated potassium channels"/>
    <property type="match status" value="1"/>
</dbReference>
<proteinExistence type="predicted"/>
<dbReference type="PANTHER" id="PTHR11537:SF252">
    <property type="entry name" value="POTASSIUM VOLTAGE-GATED CHANNEL PROTEIN SHAW"/>
    <property type="match status" value="1"/>
</dbReference>
<evidence type="ECO:0000259" key="9">
    <source>
        <dbReference type="Pfam" id="PF07885"/>
    </source>
</evidence>
<dbReference type="EMBL" id="CALNXI010001265">
    <property type="protein sequence ID" value="CAH3162499.1"/>
    <property type="molecule type" value="Genomic_DNA"/>
</dbReference>
<comment type="subcellular location">
    <subcellularLocation>
        <location evidence="1">Membrane</location>
        <topology evidence="1">Multi-pass membrane protein</topology>
    </subcellularLocation>
</comment>
<evidence type="ECO:0000313" key="10">
    <source>
        <dbReference type="EMBL" id="CAH3162499.1"/>
    </source>
</evidence>
<accession>A0ABN8QF56</accession>
<keyword evidence="3 8" id="KW-0812">Transmembrane</keyword>
<keyword evidence="5" id="KW-0406">Ion transport</keyword>
<comment type="caution">
    <text evidence="10">The sequence shown here is derived from an EMBL/GenBank/DDBJ whole genome shotgun (WGS) entry which is preliminary data.</text>
</comment>
<evidence type="ECO:0000256" key="7">
    <source>
        <dbReference type="ARBA" id="ARBA00023303"/>
    </source>
</evidence>
<organism evidence="10 11">
    <name type="scientific">Porites evermanni</name>
    <dbReference type="NCBI Taxonomy" id="104178"/>
    <lineage>
        <taxon>Eukaryota</taxon>
        <taxon>Metazoa</taxon>
        <taxon>Cnidaria</taxon>
        <taxon>Anthozoa</taxon>
        <taxon>Hexacorallia</taxon>
        <taxon>Scleractinia</taxon>
        <taxon>Fungiina</taxon>
        <taxon>Poritidae</taxon>
        <taxon>Porites</taxon>
    </lineage>
</organism>
<dbReference type="PANTHER" id="PTHR11537">
    <property type="entry name" value="VOLTAGE-GATED POTASSIUM CHANNEL"/>
    <property type="match status" value="1"/>
</dbReference>
<sequence>NHVDFPKSFISGSLEGVWWSFVTMTTVGYGDRIPKSIPARLFAFLWTWIGIATMAVITSSITASLMSMVFQPEKMLYGTKVHKKLFKLSYLNSNFAPAPGYLSRALCNPARDLKVEMVAAIANSTEYKLGLRRNAKLDTGRSYGNLYQIYEDFENDRVHAALLDSYSTASESKWSSEDWLRVIQIIPVRYESANGLVLTGDVMKLAQCFRSYVRSETSYIHRIIQSHVGSIEAEDVPFAVKTSSDLLTEESYLYKQTVTILAGALGTFTLLGLLFHYCFYKKAPSRQDIVVVTTNCSQVKRTETISQLKEDISEFYESYKKKYLTLRHKHIKEHKELRRLNRDKYGTGKWQFVGKVFKAFSGRRGQYQVTKDADVNSIFEGMDLSMFDKETAKDGA</sequence>
<protein>
    <recommendedName>
        <fullName evidence="9">Potassium channel domain-containing protein</fullName>
    </recommendedName>
</protein>
<evidence type="ECO:0000256" key="8">
    <source>
        <dbReference type="SAM" id="Phobius"/>
    </source>
</evidence>
<dbReference type="InterPro" id="IPR028325">
    <property type="entry name" value="VG_K_chnl"/>
</dbReference>
<evidence type="ECO:0000256" key="4">
    <source>
        <dbReference type="ARBA" id="ARBA00022989"/>
    </source>
</evidence>
<evidence type="ECO:0000256" key="3">
    <source>
        <dbReference type="ARBA" id="ARBA00022692"/>
    </source>
</evidence>
<feature type="non-terminal residue" evidence="10">
    <location>
        <position position="1"/>
    </location>
</feature>
<keyword evidence="2" id="KW-0813">Transport</keyword>
<dbReference type="Proteomes" id="UP001159427">
    <property type="component" value="Unassembled WGS sequence"/>
</dbReference>
<dbReference type="InterPro" id="IPR013099">
    <property type="entry name" value="K_chnl_dom"/>
</dbReference>
<evidence type="ECO:0000256" key="5">
    <source>
        <dbReference type="ARBA" id="ARBA00023065"/>
    </source>
</evidence>
<dbReference type="Gene3D" id="1.10.287.70">
    <property type="match status" value="1"/>
</dbReference>
<reference evidence="10 11" key="1">
    <citation type="submission" date="2022-05" db="EMBL/GenBank/DDBJ databases">
        <authorList>
            <consortium name="Genoscope - CEA"/>
            <person name="William W."/>
        </authorList>
    </citation>
    <scope>NUCLEOTIDE SEQUENCE [LARGE SCALE GENOMIC DNA]</scope>
</reference>
<keyword evidence="11" id="KW-1185">Reference proteome</keyword>
<name>A0ABN8QF56_9CNID</name>